<dbReference type="Pfam" id="PF22725">
    <property type="entry name" value="GFO_IDH_MocA_C3"/>
    <property type="match status" value="1"/>
</dbReference>
<dbReference type="InterPro" id="IPR051450">
    <property type="entry name" value="Gfo/Idh/MocA_Oxidoreductases"/>
</dbReference>
<dbReference type="PANTHER" id="PTHR43377:SF8">
    <property type="entry name" value="BLR3664 PROTEIN"/>
    <property type="match status" value="1"/>
</dbReference>
<dbReference type="RefSeq" id="WP_217776515.1">
    <property type="nucleotide sequence ID" value="NZ_JAHRWL010000001.1"/>
</dbReference>
<dbReference type="Proteomes" id="UP001166293">
    <property type="component" value="Unassembled WGS sequence"/>
</dbReference>
<dbReference type="InterPro" id="IPR055170">
    <property type="entry name" value="GFO_IDH_MocA-like_dom"/>
</dbReference>
<proteinExistence type="predicted"/>
<comment type="caution">
    <text evidence="3">The sequence shown here is derived from an EMBL/GenBank/DDBJ whole genome shotgun (WGS) entry which is preliminary data.</text>
</comment>
<keyword evidence="4" id="KW-1185">Reference proteome</keyword>
<feature type="domain" description="GFO/IDH/MocA-like oxidoreductase" evidence="2">
    <location>
        <begin position="128"/>
        <end position="231"/>
    </location>
</feature>
<dbReference type="InterPro" id="IPR000683">
    <property type="entry name" value="Gfo/Idh/MocA-like_OxRdtase_N"/>
</dbReference>
<evidence type="ECO:0000313" key="4">
    <source>
        <dbReference type="Proteomes" id="UP001166293"/>
    </source>
</evidence>
<dbReference type="EMBL" id="JAHRWL010000001">
    <property type="protein sequence ID" value="MBV2358658.1"/>
    <property type="molecule type" value="Genomic_DNA"/>
</dbReference>
<evidence type="ECO:0000313" key="3">
    <source>
        <dbReference type="EMBL" id="MBV2358658.1"/>
    </source>
</evidence>
<dbReference type="Pfam" id="PF01408">
    <property type="entry name" value="GFO_IDH_MocA"/>
    <property type="match status" value="1"/>
</dbReference>
<dbReference type="PANTHER" id="PTHR43377">
    <property type="entry name" value="BILIVERDIN REDUCTASE A"/>
    <property type="match status" value="1"/>
</dbReference>
<reference evidence="3" key="1">
    <citation type="submission" date="2021-06" db="EMBL/GenBank/DDBJ databases">
        <title>Thalassococcus sp. CAU 1522 isolated from sea sand, Republic of Korea.</title>
        <authorList>
            <person name="Kim W."/>
        </authorList>
    </citation>
    <scope>NUCLEOTIDE SEQUENCE</scope>
    <source>
        <strain evidence="3">CAU 1522</strain>
    </source>
</reference>
<evidence type="ECO:0000259" key="1">
    <source>
        <dbReference type="Pfam" id="PF01408"/>
    </source>
</evidence>
<sequence length="343" mass="36697">MRPSIAVFGAGLIGQAHIRRVTAQARLAAIVDPAPAARALANEHGAPWFPDPESYLSGHRPDGAIIATPNRLHEAHGLACAASGIPMLVEKPITADTAGAARLVDAAEKAGVPLLVGHHRRHNPLIDAARAAIASGRLGDIVAVTAQFWLYKPDVYFEQGWRRMPGAGPVFINLIHDVDLLRFLCGEVSQVMAIESNATRGFDVEDTTAILMRFVNGALGTVTASDTIVAPWSWEFTAGENPAYPHVPIQAYKIGGTDASLSIPDLTLWRHTTMKGWWEPMVSETLPYAAADPLDRQMAHFVDVIAGRAVPLVSGREALRTLALVEAIKHAAETGVVQPLNPG</sequence>
<name>A0ABS6N3R0_9RHOB</name>
<accession>A0ABS6N3R0</accession>
<gene>
    <name evidence="3" type="ORF">KUH32_02645</name>
</gene>
<evidence type="ECO:0000259" key="2">
    <source>
        <dbReference type="Pfam" id="PF22725"/>
    </source>
</evidence>
<protein>
    <submittedName>
        <fullName evidence="3">Gfo/Idh/MocA family oxidoreductase</fullName>
    </submittedName>
</protein>
<feature type="domain" description="Gfo/Idh/MocA-like oxidoreductase N-terminal" evidence="1">
    <location>
        <begin position="5"/>
        <end position="118"/>
    </location>
</feature>
<organism evidence="3 4">
    <name type="scientific">Thalassococcus arenae</name>
    <dbReference type="NCBI Taxonomy" id="2851652"/>
    <lineage>
        <taxon>Bacteria</taxon>
        <taxon>Pseudomonadati</taxon>
        <taxon>Pseudomonadota</taxon>
        <taxon>Alphaproteobacteria</taxon>
        <taxon>Rhodobacterales</taxon>
        <taxon>Roseobacteraceae</taxon>
        <taxon>Thalassococcus</taxon>
    </lineage>
</organism>